<organism evidence="1">
    <name type="scientific">marine metagenome</name>
    <dbReference type="NCBI Taxonomy" id="408172"/>
    <lineage>
        <taxon>unclassified sequences</taxon>
        <taxon>metagenomes</taxon>
        <taxon>ecological metagenomes</taxon>
    </lineage>
</organism>
<dbReference type="EMBL" id="UINC01090524">
    <property type="protein sequence ID" value="SVC42543.1"/>
    <property type="molecule type" value="Genomic_DNA"/>
</dbReference>
<evidence type="ECO:0000313" key="1">
    <source>
        <dbReference type="EMBL" id="SVC42543.1"/>
    </source>
</evidence>
<gene>
    <name evidence="1" type="ORF">METZ01_LOCUS295397</name>
</gene>
<protein>
    <recommendedName>
        <fullName evidence="2">Orotate phosphoribosyltransferase</fullName>
    </recommendedName>
</protein>
<reference evidence="1" key="1">
    <citation type="submission" date="2018-05" db="EMBL/GenBank/DDBJ databases">
        <authorList>
            <person name="Lanie J.A."/>
            <person name="Ng W.-L."/>
            <person name="Kazmierczak K.M."/>
            <person name="Andrzejewski T.M."/>
            <person name="Davidsen T.M."/>
            <person name="Wayne K.J."/>
            <person name="Tettelin H."/>
            <person name="Glass J.I."/>
            <person name="Rusch D."/>
            <person name="Podicherti R."/>
            <person name="Tsui H.-C.T."/>
            <person name="Winkler M.E."/>
        </authorList>
    </citation>
    <scope>NUCLEOTIDE SEQUENCE</scope>
</reference>
<name>A0A382M0Z4_9ZZZZ</name>
<sequence>MDQLLQLQQLLLELSVKTGSFTLSSGATSSYYVDARRTTMTA</sequence>
<proteinExistence type="predicted"/>
<feature type="non-terminal residue" evidence="1">
    <location>
        <position position="42"/>
    </location>
</feature>
<evidence type="ECO:0008006" key="2">
    <source>
        <dbReference type="Google" id="ProtNLM"/>
    </source>
</evidence>
<accession>A0A382M0Z4</accession>
<dbReference type="Gene3D" id="3.40.50.2020">
    <property type="match status" value="1"/>
</dbReference>
<dbReference type="AlphaFoldDB" id="A0A382M0Z4"/>
<dbReference type="InterPro" id="IPR029057">
    <property type="entry name" value="PRTase-like"/>
</dbReference>